<evidence type="ECO:0000256" key="1">
    <source>
        <dbReference type="SAM" id="MobiDB-lite"/>
    </source>
</evidence>
<feature type="region of interest" description="Disordered" evidence="1">
    <location>
        <begin position="1"/>
        <end position="23"/>
    </location>
</feature>
<sequence>MENVKGTPVVRHPAPPPTSPLGVDRAVTQSRDMPSLIHERAVKECRERQVFTPEVATVRGLIFNAVLGLVSRHQGEASAAELRGLVSKKSYIDFFPYPARDFLQLLYGAAEVLAPYHGDSLDEAIRACGAAAVSGFFQSAVGRTLTNLIGRGDPKRLFSNAPTAYSTTVGYGQRTYTRLNDRAVRLHFRGDMQPVQFHQGVLEEALAAVGCKGRVRVRVLGLDEAEYTIEWE</sequence>
<evidence type="ECO:0000313" key="3">
    <source>
        <dbReference type="Proteomes" id="UP000032702"/>
    </source>
</evidence>
<accession>Q09DB9</accession>
<gene>
    <name evidence="2" type="ORF">STIAU_1568</name>
</gene>
<comment type="caution">
    <text evidence="2">The sequence shown here is derived from an EMBL/GenBank/DDBJ whole genome shotgun (WGS) entry which is preliminary data.</text>
</comment>
<evidence type="ECO:0000313" key="2">
    <source>
        <dbReference type="EMBL" id="EAU69727.1"/>
    </source>
</evidence>
<dbReference type="InterPro" id="IPR011751">
    <property type="entry name" value="Mxa_paralog_2265"/>
</dbReference>
<dbReference type="Proteomes" id="UP000032702">
    <property type="component" value="Unassembled WGS sequence"/>
</dbReference>
<dbReference type="EMBL" id="AAMD01000003">
    <property type="protein sequence ID" value="EAU69727.1"/>
    <property type="molecule type" value="Genomic_DNA"/>
</dbReference>
<name>Q09DB9_STIAD</name>
<reference evidence="2 3" key="1">
    <citation type="submission" date="2006-04" db="EMBL/GenBank/DDBJ databases">
        <authorList>
            <person name="Nierman W.C."/>
        </authorList>
    </citation>
    <scope>NUCLEOTIDE SEQUENCE [LARGE SCALE GENOMIC DNA]</scope>
    <source>
        <strain evidence="2 3">DW4/3-1</strain>
    </source>
</reference>
<protein>
    <recommendedName>
        <fullName evidence="4">Myxococcales-restricted protein, TIGR02265 family</fullName>
    </recommendedName>
</protein>
<organism evidence="2 3">
    <name type="scientific">Stigmatella aurantiaca (strain DW4/3-1)</name>
    <dbReference type="NCBI Taxonomy" id="378806"/>
    <lineage>
        <taxon>Bacteria</taxon>
        <taxon>Pseudomonadati</taxon>
        <taxon>Myxococcota</taxon>
        <taxon>Myxococcia</taxon>
        <taxon>Myxococcales</taxon>
        <taxon>Cystobacterineae</taxon>
        <taxon>Archangiaceae</taxon>
        <taxon>Stigmatella</taxon>
    </lineage>
</organism>
<dbReference type="AlphaFoldDB" id="Q09DB9"/>
<dbReference type="Pfam" id="PF09536">
    <property type="entry name" value="DUF2378"/>
    <property type="match status" value="1"/>
</dbReference>
<proteinExistence type="predicted"/>
<dbReference type="PATRIC" id="fig|378806.16.peg.9261"/>
<evidence type="ECO:0008006" key="4">
    <source>
        <dbReference type="Google" id="ProtNLM"/>
    </source>
</evidence>
<dbReference type="NCBIfam" id="TIGR02265">
    <property type="entry name" value="Mxa_TIGR02265"/>
    <property type="match status" value="1"/>
</dbReference>